<sequence length="634" mass="70820">MKRKLDNTDTPAVAEDVPVEETPVAETPADETAVEEPETTTADVKKAADVPSFVSFTELALDPRLVQAIAQQKFEKPTLVQQKAIPLALNGQDLLAKAKTGSGKTAAYVLPVLQAILKRKQTDQTAFTSALFLVPTRELADQVAKAIGQFSAFCAKDISAIKLTDKVSDAVLRSLLSNTPDIIVSTPARAWHAVSSSFLSLEKLTHLVLDEADLVLSYGYSKDLEQIAASLPKSIQTTLMSATLTTEVDTLKGLLCRDPVVLNLEEKEAEGEGVSQYVVKCAEDEKFLLAYIIFKLKLVTGKCLIFVADVDRCYRLRLFFEQFGIRSCVLNSELPVNTRIHCIEEFNRNVYDIIIASDEHELLGDEDQTVEELEAEQAKAAGGDDAAAPKKKKRKMSAKRDKEFGVSRGIDFKNVRAVINFDLPTSSKSYTHRIGRTARAGQTGMALSFVVPAEHYRKHMPTTVETAEKDEKILARIVKSQAKAGKEVKPYDFDMTQVEAFRYRMNDALRSVTKVAVREARTREIRQELLKSEKLKRHFEENPDELQHLTRHDNELRTMRSQTHLKHVPEYLLPRDGKNALTPAQVGFVPLRKLDGKDRRKSKYYKNNKGGKTFKVGGSKGRNPLRTFKGKAKR</sequence>
<evidence type="ECO:0000259" key="17">
    <source>
        <dbReference type="PROSITE" id="PS51195"/>
    </source>
</evidence>
<evidence type="ECO:0000256" key="11">
    <source>
        <dbReference type="ARBA" id="ARBA00038041"/>
    </source>
</evidence>
<organism evidence="18 19">
    <name type="scientific">Ophiostoma piceae (strain UAMH 11346)</name>
    <name type="common">Sap stain fungus</name>
    <dbReference type="NCBI Taxonomy" id="1262450"/>
    <lineage>
        <taxon>Eukaryota</taxon>
        <taxon>Fungi</taxon>
        <taxon>Dikarya</taxon>
        <taxon>Ascomycota</taxon>
        <taxon>Pezizomycotina</taxon>
        <taxon>Sordariomycetes</taxon>
        <taxon>Sordariomycetidae</taxon>
        <taxon>Ophiostomatales</taxon>
        <taxon>Ophiostomataceae</taxon>
        <taxon>Ophiostoma</taxon>
    </lineage>
</organism>
<evidence type="ECO:0000256" key="1">
    <source>
        <dbReference type="ARBA" id="ARBA00003706"/>
    </source>
</evidence>
<dbReference type="SMART" id="SM00490">
    <property type="entry name" value="HELICc"/>
    <property type="match status" value="1"/>
</dbReference>
<dbReference type="OMA" id="NASEQCV"/>
<evidence type="ECO:0000256" key="3">
    <source>
        <dbReference type="ARBA" id="ARBA00012552"/>
    </source>
</evidence>
<dbReference type="InterPro" id="IPR014001">
    <property type="entry name" value="Helicase_ATP-bd"/>
</dbReference>
<evidence type="ECO:0000256" key="6">
    <source>
        <dbReference type="ARBA" id="ARBA00022801"/>
    </source>
</evidence>
<feature type="domain" description="DEAD-box RNA helicase Q" evidence="17">
    <location>
        <begin position="54"/>
        <end position="82"/>
    </location>
</feature>
<protein>
    <recommendedName>
        <fullName evidence="3">RNA helicase</fullName>
        <ecNumber evidence="3">3.6.4.13</ecNumber>
    </recommendedName>
</protein>
<dbReference type="InterPro" id="IPR014014">
    <property type="entry name" value="RNA_helicase_DEAD_Q_motif"/>
</dbReference>
<evidence type="ECO:0000256" key="9">
    <source>
        <dbReference type="ARBA" id="ARBA00022884"/>
    </source>
</evidence>
<dbReference type="Proteomes" id="UP000016923">
    <property type="component" value="Unassembled WGS sequence"/>
</dbReference>
<evidence type="ECO:0000256" key="13">
    <source>
        <dbReference type="PROSITE-ProRule" id="PRU00552"/>
    </source>
</evidence>
<evidence type="ECO:0000256" key="2">
    <source>
        <dbReference type="ARBA" id="ARBA00004123"/>
    </source>
</evidence>
<dbReference type="GO" id="GO:0000463">
    <property type="term" value="P:maturation of LSU-rRNA from tricistronic rRNA transcript (SSU-rRNA, 5.8S rRNA, LSU-rRNA)"/>
    <property type="evidence" value="ECO:0007669"/>
    <property type="project" value="EnsemblFungi"/>
</dbReference>
<dbReference type="SUPFAM" id="SSF52540">
    <property type="entry name" value="P-loop containing nucleoside triphosphate hydrolases"/>
    <property type="match status" value="2"/>
</dbReference>
<evidence type="ECO:0000259" key="15">
    <source>
        <dbReference type="PROSITE" id="PS51192"/>
    </source>
</evidence>
<evidence type="ECO:0000256" key="14">
    <source>
        <dbReference type="SAM" id="MobiDB-lite"/>
    </source>
</evidence>
<feature type="compositionally biased region" description="Acidic residues" evidence="14">
    <location>
        <begin position="28"/>
        <end position="38"/>
    </location>
</feature>
<evidence type="ECO:0000256" key="12">
    <source>
        <dbReference type="ARBA" id="ARBA00047984"/>
    </source>
</evidence>
<dbReference type="AlphaFoldDB" id="S3C3I9"/>
<evidence type="ECO:0000256" key="5">
    <source>
        <dbReference type="ARBA" id="ARBA00022741"/>
    </source>
</evidence>
<keyword evidence="5" id="KW-0547">Nucleotide-binding</keyword>
<proteinExistence type="inferred from homology"/>
<evidence type="ECO:0000256" key="8">
    <source>
        <dbReference type="ARBA" id="ARBA00022840"/>
    </source>
</evidence>
<dbReference type="PANTHER" id="PTHR47959:SF21">
    <property type="entry name" value="DEAD-BOX HELICASE 56"/>
    <property type="match status" value="1"/>
</dbReference>
<feature type="region of interest" description="Disordered" evidence="14">
    <location>
        <begin position="1"/>
        <end position="41"/>
    </location>
</feature>
<dbReference type="eggNOG" id="KOG0346">
    <property type="taxonomic scope" value="Eukaryota"/>
</dbReference>
<feature type="domain" description="Helicase C-terminal" evidence="16">
    <location>
        <begin position="273"/>
        <end position="496"/>
    </location>
</feature>
<dbReference type="PROSITE" id="PS51195">
    <property type="entry name" value="Q_MOTIF"/>
    <property type="match status" value="1"/>
</dbReference>
<dbReference type="GO" id="GO:0033677">
    <property type="term" value="F:DNA/RNA helicase activity"/>
    <property type="evidence" value="ECO:0007669"/>
    <property type="project" value="EnsemblFungi"/>
</dbReference>
<dbReference type="VEuPathDB" id="FungiDB:F503_07998"/>
<evidence type="ECO:0000256" key="7">
    <source>
        <dbReference type="ARBA" id="ARBA00022806"/>
    </source>
</evidence>
<comment type="subcellular location">
    <subcellularLocation>
        <location evidence="2">Nucleus</location>
    </subcellularLocation>
</comment>
<accession>S3C3I9</accession>
<gene>
    <name evidence="18" type="ORF">F503_07998</name>
</gene>
<dbReference type="GO" id="GO:0016787">
    <property type="term" value="F:hydrolase activity"/>
    <property type="evidence" value="ECO:0007669"/>
    <property type="project" value="UniProtKB-KW"/>
</dbReference>
<keyword evidence="4" id="KW-0690">Ribosome biogenesis</keyword>
<dbReference type="HOGENOM" id="CLU_003041_17_1_1"/>
<evidence type="ECO:0000259" key="16">
    <source>
        <dbReference type="PROSITE" id="PS51194"/>
    </source>
</evidence>
<dbReference type="EMBL" id="KE148151">
    <property type="protein sequence ID" value="EPE07347.1"/>
    <property type="molecule type" value="Genomic_DNA"/>
</dbReference>
<dbReference type="STRING" id="1262450.S3C3I9"/>
<keyword evidence="10" id="KW-0539">Nucleus</keyword>
<dbReference type="GO" id="GO:0003678">
    <property type="term" value="F:DNA helicase activity"/>
    <property type="evidence" value="ECO:0007669"/>
    <property type="project" value="EnsemblFungi"/>
</dbReference>
<dbReference type="GO" id="GO:0005829">
    <property type="term" value="C:cytosol"/>
    <property type="evidence" value="ECO:0007669"/>
    <property type="project" value="TreeGrafter"/>
</dbReference>
<feature type="region of interest" description="Disordered" evidence="14">
    <location>
        <begin position="599"/>
        <end position="634"/>
    </location>
</feature>
<dbReference type="GO" id="GO:0003724">
    <property type="term" value="F:RNA helicase activity"/>
    <property type="evidence" value="ECO:0007669"/>
    <property type="project" value="UniProtKB-EC"/>
</dbReference>
<keyword evidence="6" id="KW-0378">Hydrolase</keyword>
<feature type="domain" description="Helicase ATP-binding" evidence="15">
    <location>
        <begin position="85"/>
        <end position="262"/>
    </location>
</feature>
<keyword evidence="9" id="KW-0694">RNA-binding</keyword>
<dbReference type="InterPro" id="IPR011545">
    <property type="entry name" value="DEAD/DEAH_box_helicase_dom"/>
</dbReference>
<dbReference type="GO" id="GO:0005524">
    <property type="term" value="F:ATP binding"/>
    <property type="evidence" value="ECO:0007669"/>
    <property type="project" value="UniProtKB-KW"/>
</dbReference>
<dbReference type="Pfam" id="PF00271">
    <property type="entry name" value="Helicase_C"/>
    <property type="match status" value="2"/>
</dbReference>
<feature type="short sequence motif" description="Q motif" evidence="13">
    <location>
        <begin position="54"/>
        <end position="82"/>
    </location>
</feature>
<dbReference type="CDD" id="cd17961">
    <property type="entry name" value="DEADc_DDX56"/>
    <property type="match status" value="1"/>
</dbReference>
<evidence type="ECO:0000313" key="19">
    <source>
        <dbReference type="Proteomes" id="UP000016923"/>
    </source>
</evidence>
<keyword evidence="7 18" id="KW-0347">Helicase</keyword>
<dbReference type="CDD" id="cd18787">
    <property type="entry name" value="SF2_C_DEAD"/>
    <property type="match status" value="1"/>
</dbReference>
<dbReference type="InterPro" id="IPR001650">
    <property type="entry name" value="Helicase_C-like"/>
</dbReference>
<dbReference type="InterPro" id="IPR050079">
    <property type="entry name" value="DEAD_box_RNA_helicase"/>
</dbReference>
<dbReference type="EC" id="3.6.4.13" evidence="3"/>
<dbReference type="GO" id="GO:0005730">
    <property type="term" value="C:nucleolus"/>
    <property type="evidence" value="ECO:0007669"/>
    <property type="project" value="EnsemblFungi"/>
</dbReference>
<evidence type="ECO:0000256" key="4">
    <source>
        <dbReference type="ARBA" id="ARBA00022517"/>
    </source>
</evidence>
<name>S3C3I9_OPHP1</name>
<evidence type="ECO:0000256" key="10">
    <source>
        <dbReference type="ARBA" id="ARBA00023242"/>
    </source>
</evidence>
<keyword evidence="8" id="KW-0067">ATP-binding</keyword>
<feature type="region of interest" description="Disordered" evidence="14">
    <location>
        <begin position="374"/>
        <end position="400"/>
    </location>
</feature>
<evidence type="ECO:0000313" key="18">
    <source>
        <dbReference type="EMBL" id="EPE07347.1"/>
    </source>
</evidence>
<comment type="function">
    <text evidence="1">ATP-binding RNA helicase involved in the biogenesis of 60S ribosomal subunits and is required for the normal formation of 25S and 5.8S rRNAs.</text>
</comment>
<dbReference type="OrthoDB" id="1191041at2759"/>
<dbReference type="GO" id="GO:0003723">
    <property type="term" value="F:RNA binding"/>
    <property type="evidence" value="ECO:0007669"/>
    <property type="project" value="UniProtKB-KW"/>
</dbReference>
<comment type="catalytic activity">
    <reaction evidence="12">
        <text>ATP + H2O = ADP + phosphate + H(+)</text>
        <dbReference type="Rhea" id="RHEA:13065"/>
        <dbReference type="ChEBI" id="CHEBI:15377"/>
        <dbReference type="ChEBI" id="CHEBI:15378"/>
        <dbReference type="ChEBI" id="CHEBI:30616"/>
        <dbReference type="ChEBI" id="CHEBI:43474"/>
        <dbReference type="ChEBI" id="CHEBI:456216"/>
        <dbReference type="EC" id="3.6.4.13"/>
    </reaction>
</comment>
<dbReference type="SMART" id="SM00487">
    <property type="entry name" value="DEXDc"/>
    <property type="match status" value="1"/>
</dbReference>
<dbReference type="PROSITE" id="PS51192">
    <property type="entry name" value="HELICASE_ATP_BIND_1"/>
    <property type="match status" value="1"/>
</dbReference>
<dbReference type="PROSITE" id="PS51194">
    <property type="entry name" value="HELICASE_CTER"/>
    <property type="match status" value="1"/>
</dbReference>
<dbReference type="Gene3D" id="3.40.50.300">
    <property type="entry name" value="P-loop containing nucleotide triphosphate hydrolases"/>
    <property type="match status" value="2"/>
</dbReference>
<keyword evidence="19" id="KW-1185">Reference proteome</keyword>
<dbReference type="InterPro" id="IPR027417">
    <property type="entry name" value="P-loop_NTPase"/>
</dbReference>
<reference evidence="18 19" key="1">
    <citation type="journal article" date="2013" name="BMC Genomics">
        <title>The genome and transcriptome of the pine saprophyte Ophiostoma piceae, and a comparison with the bark beetle-associated pine pathogen Grosmannia clavigera.</title>
        <authorList>
            <person name="Haridas S."/>
            <person name="Wang Y."/>
            <person name="Lim L."/>
            <person name="Massoumi Alamouti S."/>
            <person name="Jackman S."/>
            <person name="Docking R."/>
            <person name="Robertson G."/>
            <person name="Birol I."/>
            <person name="Bohlmann J."/>
            <person name="Breuil C."/>
        </authorList>
    </citation>
    <scope>NUCLEOTIDE SEQUENCE [LARGE SCALE GENOMIC DNA]</scope>
    <source>
        <strain evidence="18 19">UAMH 11346</strain>
    </source>
</reference>
<dbReference type="PANTHER" id="PTHR47959">
    <property type="entry name" value="ATP-DEPENDENT RNA HELICASE RHLE-RELATED"/>
    <property type="match status" value="1"/>
</dbReference>
<comment type="similarity">
    <text evidence="11">Belongs to the DEAD box helicase family. DDX56/DBP9 subfamily.</text>
</comment>
<dbReference type="Pfam" id="PF00270">
    <property type="entry name" value="DEAD"/>
    <property type="match status" value="1"/>
</dbReference>